<evidence type="ECO:0000256" key="2">
    <source>
        <dbReference type="ARBA" id="ARBA00005268"/>
    </source>
</evidence>
<dbReference type="InterPro" id="IPR005226">
    <property type="entry name" value="UPF0014_fam"/>
</dbReference>
<feature type="transmembrane region" description="Helical" evidence="6">
    <location>
        <begin position="187"/>
        <end position="208"/>
    </location>
</feature>
<evidence type="ECO:0000256" key="6">
    <source>
        <dbReference type="SAM" id="Phobius"/>
    </source>
</evidence>
<feature type="transmembrane region" description="Helical" evidence="6">
    <location>
        <begin position="6"/>
        <end position="22"/>
    </location>
</feature>
<dbReference type="STRING" id="318464.IO99_13985"/>
<dbReference type="EMBL" id="JPMD01000033">
    <property type="protein sequence ID" value="KEZ85594.1"/>
    <property type="molecule type" value="Genomic_DNA"/>
</dbReference>
<keyword evidence="4 6" id="KW-1133">Transmembrane helix</keyword>
<dbReference type="RefSeq" id="WP_035134259.1">
    <property type="nucleotide sequence ID" value="NZ_JPMD01000033.1"/>
</dbReference>
<evidence type="ECO:0000256" key="4">
    <source>
        <dbReference type="ARBA" id="ARBA00022989"/>
    </source>
</evidence>
<accession>A0A084J9G0</accession>
<feature type="transmembrane region" description="Helical" evidence="6">
    <location>
        <begin position="34"/>
        <end position="53"/>
    </location>
</feature>
<dbReference type="PANTHER" id="PTHR30028">
    <property type="entry name" value="UPF0014 INNER MEMBRANE PROTEIN YBBM-RELATED"/>
    <property type="match status" value="1"/>
</dbReference>
<feature type="transmembrane region" description="Helical" evidence="6">
    <location>
        <begin position="214"/>
        <end position="236"/>
    </location>
</feature>
<dbReference type="eggNOG" id="COG0390">
    <property type="taxonomic scope" value="Bacteria"/>
</dbReference>
<feature type="transmembrane region" description="Helical" evidence="6">
    <location>
        <begin position="59"/>
        <end position="77"/>
    </location>
</feature>
<evidence type="ECO:0000256" key="5">
    <source>
        <dbReference type="ARBA" id="ARBA00023136"/>
    </source>
</evidence>
<dbReference type="Proteomes" id="UP000028542">
    <property type="component" value="Unassembled WGS sequence"/>
</dbReference>
<name>A0A084J9G0_9CLOT</name>
<evidence type="ECO:0000256" key="1">
    <source>
        <dbReference type="ARBA" id="ARBA00004141"/>
    </source>
</evidence>
<proteinExistence type="inferred from homology"/>
<comment type="similarity">
    <text evidence="2">Belongs to the UPF0014 family.</text>
</comment>
<dbReference type="PANTHER" id="PTHR30028:SF0">
    <property type="entry name" value="PROTEIN ALUMINUM SENSITIVE 3"/>
    <property type="match status" value="1"/>
</dbReference>
<organism evidence="7 8">
    <name type="scientific">Clostridium sulfidigenes</name>
    <dbReference type="NCBI Taxonomy" id="318464"/>
    <lineage>
        <taxon>Bacteria</taxon>
        <taxon>Bacillati</taxon>
        <taxon>Bacillota</taxon>
        <taxon>Clostridia</taxon>
        <taxon>Eubacteriales</taxon>
        <taxon>Clostridiaceae</taxon>
        <taxon>Clostridium</taxon>
    </lineage>
</organism>
<keyword evidence="3 6" id="KW-0812">Transmembrane</keyword>
<gene>
    <name evidence="7" type="ORF">IO99_13985</name>
</gene>
<evidence type="ECO:0000313" key="8">
    <source>
        <dbReference type="Proteomes" id="UP000028542"/>
    </source>
</evidence>
<keyword evidence="5 6" id="KW-0472">Membrane</keyword>
<feature type="transmembrane region" description="Helical" evidence="6">
    <location>
        <begin position="118"/>
        <end position="137"/>
    </location>
</feature>
<protein>
    <submittedName>
        <fullName evidence="7">Membrane protein</fullName>
    </submittedName>
</protein>
<evidence type="ECO:0000256" key="3">
    <source>
        <dbReference type="ARBA" id="ARBA00022692"/>
    </source>
</evidence>
<dbReference type="AlphaFoldDB" id="A0A084J9G0"/>
<reference evidence="7 8" key="1">
    <citation type="submission" date="2014-07" db="EMBL/GenBank/DDBJ databases">
        <title>Draft genome of Clostridium sulfidigenes 113A isolated from sediments associated with methane hydrate from Krishna Godavari basin.</title>
        <authorList>
            <person name="Honkalas V.S."/>
            <person name="Dabir A.P."/>
            <person name="Arora P."/>
            <person name="Dhakephalkar P.K."/>
        </authorList>
    </citation>
    <scope>NUCLEOTIDE SEQUENCE [LARGE SCALE GENOMIC DNA]</scope>
    <source>
        <strain evidence="7 8">113A</strain>
    </source>
</reference>
<keyword evidence="8" id="KW-1185">Reference proteome</keyword>
<dbReference type="Pfam" id="PF03649">
    <property type="entry name" value="UPF0014"/>
    <property type="match status" value="1"/>
</dbReference>
<sequence length="248" mass="26949">MSTLSLIVSSVLICIPIFISYKEDLGLGKDILISMVRAIIQLVIVGYILQFVFSLENPIFTILLVILMIINAALNTKKRSENIKKPVRTSFIALFSGAFITLSILVLSGAINFIPNEIVPVAGMVVSNSMVAINLSYKNLNTTFSSKRNEVEIKLALGATAKVASKEILKDSIKLSIMPSIDSAKTLGIVSLPGMMTGLILAGSSPLMAIKFQIMVTFMILSSTSIATLIATYISYKSFFNERSQLKI</sequence>
<comment type="subcellular location">
    <subcellularLocation>
        <location evidence="1">Membrane</location>
        <topology evidence="1">Multi-pass membrane protein</topology>
    </subcellularLocation>
</comment>
<comment type="caution">
    <text evidence="7">The sequence shown here is derived from an EMBL/GenBank/DDBJ whole genome shotgun (WGS) entry which is preliminary data.</text>
</comment>
<dbReference type="GO" id="GO:0005886">
    <property type="term" value="C:plasma membrane"/>
    <property type="evidence" value="ECO:0007669"/>
    <property type="project" value="TreeGrafter"/>
</dbReference>
<feature type="transmembrane region" description="Helical" evidence="6">
    <location>
        <begin position="89"/>
        <end position="112"/>
    </location>
</feature>
<evidence type="ECO:0000313" key="7">
    <source>
        <dbReference type="EMBL" id="KEZ85594.1"/>
    </source>
</evidence>